<dbReference type="RefSeq" id="WP_010389467.1">
    <property type="nucleotide sequence ID" value="NZ_BPKT01000001.1"/>
</dbReference>
<name>A0A9Q3SYI4_9LACO</name>
<evidence type="ECO:0000313" key="4">
    <source>
        <dbReference type="Proteomes" id="UP000752647"/>
    </source>
</evidence>
<keyword evidence="3" id="KW-1185">Reference proteome</keyword>
<reference evidence="1 3" key="1">
    <citation type="submission" date="2015-12" db="EMBL/GenBank/DDBJ databases">
        <authorList>
            <person name="Andreevskaya M."/>
        </authorList>
    </citation>
    <scope>NUCLEOTIDE SEQUENCE [LARGE SCALE GENOMIC DNA]</scope>
    <source>
        <strain evidence="1 3">C122c</strain>
    </source>
</reference>
<evidence type="ECO:0000313" key="1">
    <source>
        <dbReference type="EMBL" id="CUW09563.1"/>
    </source>
</evidence>
<dbReference type="EMBL" id="JAHBFI010000020">
    <property type="protein sequence ID" value="MBZ5963295.1"/>
    <property type="molecule type" value="Genomic_DNA"/>
</dbReference>
<sequence>MDYEQLLIDLRDGEIDEIVITPATFPAFQKIWRDFTSQNRIRGVAGKQGNIKYVRAN</sequence>
<evidence type="ECO:0000313" key="3">
    <source>
        <dbReference type="Proteomes" id="UP000199271"/>
    </source>
</evidence>
<dbReference type="Proteomes" id="UP000752647">
    <property type="component" value="Unassembled WGS sequence"/>
</dbReference>
<reference evidence="2" key="2">
    <citation type="submission" date="2021-05" db="EMBL/GenBank/DDBJ databases">
        <title>Pangenome of Leuconostoc gelidum warrants species status for Leuconostoc gelidum subsp. gasicomitatum.</title>
        <authorList>
            <person name="Johansson P."/>
            <person name="Sade E."/>
            <person name="Hultman J."/>
            <person name="Auvinen P."/>
            <person name="Bjorkroth J."/>
        </authorList>
    </citation>
    <scope>NUCLEOTIDE SEQUENCE</scope>
    <source>
        <strain evidence="2">A.21.4</strain>
    </source>
</reference>
<dbReference type="GeneID" id="79851186"/>
<accession>A0A9Q3SYI4</accession>
<dbReference type="EMBL" id="FBSY01000006">
    <property type="protein sequence ID" value="CUW09563.1"/>
    <property type="molecule type" value="Genomic_DNA"/>
</dbReference>
<dbReference type="AlphaFoldDB" id="A0A9Q3SYI4"/>
<dbReference type="Proteomes" id="UP000199271">
    <property type="component" value="Unassembled WGS sequence"/>
</dbReference>
<evidence type="ECO:0000313" key="2">
    <source>
        <dbReference type="EMBL" id="MBZ5963295.1"/>
    </source>
</evidence>
<dbReference type="OMA" id="IWRDFTS"/>
<organism evidence="2 4">
    <name type="scientific">Leuconostoc gasicomitatum</name>
    <dbReference type="NCBI Taxonomy" id="115778"/>
    <lineage>
        <taxon>Bacteria</taxon>
        <taxon>Bacillati</taxon>
        <taxon>Bacillota</taxon>
        <taxon>Bacilli</taxon>
        <taxon>Lactobacillales</taxon>
        <taxon>Lactobacillaceae</taxon>
        <taxon>Leuconostoc</taxon>
        <taxon>Leuconostoc gelidum group</taxon>
    </lineage>
</organism>
<gene>
    <name evidence="1" type="ORF">C122C_0484</name>
    <name evidence="2" type="ORF">KIJ12_09095</name>
</gene>
<comment type="caution">
    <text evidence="2">The sequence shown here is derived from an EMBL/GenBank/DDBJ whole genome shotgun (WGS) entry which is preliminary data.</text>
</comment>
<proteinExistence type="predicted"/>
<protein>
    <submittedName>
        <fullName evidence="2">Uncharacterized protein</fullName>
    </submittedName>
</protein>